<organism evidence="1 2">
    <name type="scientific">Ilyodon furcidens</name>
    <name type="common">goldbreast splitfin</name>
    <dbReference type="NCBI Taxonomy" id="33524"/>
    <lineage>
        <taxon>Eukaryota</taxon>
        <taxon>Metazoa</taxon>
        <taxon>Chordata</taxon>
        <taxon>Craniata</taxon>
        <taxon>Vertebrata</taxon>
        <taxon>Euteleostomi</taxon>
        <taxon>Actinopterygii</taxon>
        <taxon>Neopterygii</taxon>
        <taxon>Teleostei</taxon>
        <taxon>Neoteleostei</taxon>
        <taxon>Acanthomorphata</taxon>
        <taxon>Ovalentaria</taxon>
        <taxon>Atherinomorphae</taxon>
        <taxon>Cyprinodontiformes</taxon>
        <taxon>Goodeidae</taxon>
        <taxon>Ilyodon</taxon>
    </lineage>
</organism>
<reference evidence="1 2" key="1">
    <citation type="submission" date="2021-06" db="EMBL/GenBank/DDBJ databases">
        <authorList>
            <person name="Palmer J.M."/>
        </authorList>
    </citation>
    <scope>NUCLEOTIDE SEQUENCE [LARGE SCALE GENOMIC DNA]</scope>
    <source>
        <strain evidence="2">if_2019</strain>
        <tissue evidence="1">Muscle</tissue>
    </source>
</reference>
<name>A0ABV0VFT3_9TELE</name>
<evidence type="ECO:0000313" key="1">
    <source>
        <dbReference type="EMBL" id="MEQ2256142.1"/>
    </source>
</evidence>
<proteinExistence type="predicted"/>
<dbReference type="EMBL" id="JAHRIQ010106541">
    <property type="protein sequence ID" value="MEQ2256142.1"/>
    <property type="molecule type" value="Genomic_DNA"/>
</dbReference>
<evidence type="ECO:0000313" key="2">
    <source>
        <dbReference type="Proteomes" id="UP001482620"/>
    </source>
</evidence>
<keyword evidence="2" id="KW-1185">Reference proteome</keyword>
<accession>A0ABV0VFT3</accession>
<protein>
    <submittedName>
        <fullName evidence="1">Uncharacterized protein</fullName>
    </submittedName>
</protein>
<dbReference type="Proteomes" id="UP001482620">
    <property type="component" value="Unassembled WGS sequence"/>
</dbReference>
<comment type="caution">
    <text evidence="1">The sequence shown here is derived from an EMBL/GenBank/DDBJ whole genome shotgun (WGS) entry which is preliminary data.</text>
</comment>
<sequence>MLVVLRLGGECSLSAVHPVAFLCRPSACWAGILPLGMVVGRVVHRGIFLTAWLARGVSVRLSVGRACAYAVPELAFGWACHFGSGVSCWRPRCRCGTCFVAPLAWLWLRSSARHRGLGALLALPVVLGVVGHVGHVPSF</sequence>
<gene>
    <name evidence="1" type="ORF">ILYODFUR_021362</name>
</gene>
<feature type="non-terminal residue" evidence="1">
    <location>
        <position position="139"/>
    </location>
</feature>